<dbReference type="Proteomes" id="UP000198615">
    <property type="component" value="Unassembled WGS sequence"/>
</dbReference>
<protein>
    <submittedName>
        <fullName evidence="2">Uncharacterized protein</fullName>
    </submittedName>
</protein>
<dbReference type="AlphaFoldDB" id="A0A8G2BJW0"/>
<feature type="region of interest" description="Disordered" evidence="1">
    <location>
        <begin position="1"/>
        <end position="39"/>
    </location>
</feature>
<dbReference type="EMBL" id="FNBW01000005">
    <property type="protein sequence ID" value="SDF68444.1"/>
    <property type="molecule type" value="Genomic_DNA"/>
</dbReference>
<comment type="caution">
    <text evidence="2">The sequence shown here is derived from an EMBL/GenBank/DDBJ whole genome shotgun (WGS) entry which is preliminary data.</text>
</comment>
<name>A0A8G2BJW0_9PROT</name>
<accession>A0A8G2BJW0</accession>
<reference evidence="2 3" key="1">
    <citation type="submission" date="2016-10" db="EMBL/GenBank/DDBJ databases">
        <authorList>
            <person name="Varghese N."/>
            <person name="Submissions S."/>
        </authorList>
    </citation>
    <scope>NUCLEOTIDE SEQUENCE [LARGE SCALE GENOMIC DNA]</scope>
    <source>
        <strain evidence="2 3">DSM 18839</strain>
    </source>
</reference>
<keyword evidence="3" id="KW-1185">Reference proteome</keyword>
<proteinExistence type="predicted"/>
<feature type="compositionally biased region" description="Basic and acidic residues" evidence="1">
    <location>
        <begin position="1"/>
        <end position="18"/>
    </location>
</feature>
<organism evidence="2 3">
    <name type="scientific">Thalassobaculum litoreum DSM 18839</name>
    <dbReference type="NCBI Taxonomy" id="1123362"/>
    <lineage>
        <taxon>Bacteria</taxon>
        <taxon>Pseudomonadati</taxon>
        <taxon>Pseudomonadota</taxon>
        <taxon>Alphaproteobacteria</taxon>
        <taxon>Rhodospirillales</taxon>
        <taxon>Thalassobaculaceae</taxon>
        <taxon>Thalassobaculum</taxon>
    </lineage>
</organism>
<evidence type="ECO:0000256" key="1">
    <source>
        <dbReference type="SAM" id="MobiDB-lite"/>
    </source>
</evidence>
<gene>
    <name evidence="2" type="ORF">SAMN05660686_02056</name>
</gene>
<evidence type="ECO:0000313" key="2">
    <source>
        <dbReference type="EMBL" id="SDF68444.1"/>
    </source>
</evidence>
<sequence length="39" mass="4327">MGLRDSVRVNDTEPEQRGRTLPPNKTFTPPVLYRGEGAA</sequence>
<evidence type="ECO:0000313" key="3">
    <source>
        <dbReference type="Proteomes" id="UP000198615"/>
    </source>
</evidence>